<sequence>MLILEKISKQFDNKLALDKIEGRVEAGEVVAVIGENGSGKSTLLNILGTFLKPTEGKLYYNNIDVFGSPESINEYRKLVTYVSENSQFISELNLKDNLSYFKYIFKSEKDIYSISEQVGIENFLNHKPSRLSKGQRQRLSLAISLLKDAKIVLLDEPAEGLDVETKAVVKNIVKSFKDKGCIVFYVTHDEDEVEEVCDKILVLKNGKTTFFGNVDEFWEKYEKFYSVTYYEGAKKTTKVVNIDELRSIQEKGKVSHIRNLGLREIINLSEELVKK</sequence>
<gene>
    <name evidence="6" type="ORF">SAMN02745226_01116</name>
</gene>
<protein>
    <submittedName>
        <fullName evidence="6">ABC-2 type transport system ATP-binding protein</fullName>
    </submittedName>
</protein>
<dbReference type="STRING" id="1121883.SAMN02745226_01116"/>
<comment type="similarity">
    <text evidence="1">Belongs to the ABC transporter superfamily.</text>
</comment>
<dbReference type="CDD" id="cd03230">
    <property type="entry name" value="ABC_DR_subfamily_A"/>
    <property type="match status" value="1"/>
</dbReference>
<evidence type="ECO:0000256" key="2">
    <source>
        <dbReference type="ARBA" id="ARBA00022448"/>
    </source>
</evidence>
<name>A0A1M7SPS6_FERGO</name>
<proteinExistence type="inferred from homology"/>
<reference evidence="7" key="1">
    <citation type="submission" date="2016-12" db="EMBL/GenBank/DDBJ databases">
        <authorList>
            <person name="Varghese N."/>
            <person name="Submissions S."/>
        </authorList>
    </citation>
    <scope>NUCLEOTIDE SEQUENCE [LARGE SCALE GENOMIC DNA]</scope>
    <source>
        <strain evidence="7">DSM 13020</strain>
    </source>
</reference>
<evidence type="ECO:0000313" key="6">
    <source>
        <dbReference type="EMBL" id="SHN60462.1"/>
    </source>
</evidence>
<dbReference type="PANTHER" id="PTHR42711">
    <property type="entry name" value="ABC TRANSPORTER ATP-BINDING PROTEIN"/>
    <property type="match status" value="1"/>
</dbReference>
<dbReference type="Pfam" id="PF00005">
    <property type="entry name" value="ABC_tran"/>
    <property type="match status" value="1"/>
</dbReference>
<accession>A0A1M7SPS6</accession>
<dbReference type="GO" id="GO:0016887">
    <property type="term" value="F:ATP hydrolysis activity"/>
    <property type="evidence" value="ECO:0007669"/>
    <property type="project" value="InterPro"/>
</dbReference>
<dbReference type="PANTHER" id="PTHR42711:SF5">
    <property type="entry name" value="ABC TRANSPORTER ATP-BINDING PROTEIN NATA"/>
    <property type="match status" value="1"/>
</dbReference>
<dbReference type="RefSeq" id="WP_072759259.1">
    <property type="nucleotide sequence ID" value="NZ_FRDJ01000005.1"/>
</dbReference>
<dbReference type="PROSITE" id="PS00211">
    <property type="entry name" value="ABC_TRANSPORTER_1"/>
    <property type="match status" value="1"/>
</dbReference>
<organism evidence="6 7">
    <name type="scientific">Fervidobacterium gondwanense DSM 13020</name>
    <dbReference type="NCBI Taxonomy" id="1121883"/>
    <lineage>
        <taxon>Bacteria</taxon>
        <taxon>Thermotogati</taxon>
        <taxon>Thermotogota</taxon>
        <taxon>Thermotogae</taxon>
        <taxon>Thermotogales</taxon>
        <taxon>Fervidobacteriaceae</taxon>
        <taxon>Fervidobacterium</taxon>
    </lineage>
</organism>
<keyword evidence="2" id="KW-0813">Transport</keyword>
<evidence type="ECO:0000256" key="4">
    <source>
        <dbReference type="ARBA" id="ARBA00022840"/>
    </source>
</evidence>
<dbReference type="InterPro" id="IPR017871">
    <property type="entry name" value="ABC_transporter-like_CS"/>
</dbReference>
<dbReference type="InterPro" id="IPR050763">
    <property type="entry name" value="ABC_transporter_ATP-binding"/>
</dbReference>
<evidence type="ECO:0000259" key="5">
    <source>
        <dbReference type="PROSITE" id="PS50893"/>
    </source>
</evidence>
<keyword evidence="3" id="KW-0547">Nucleotide-binding</keyword>
<evidence type="ECO:0000256" key="1">
    <source>
        <dbReference type="ARBA" id="ARBA00005417"/>
    </source>
</evidence>
<dbReference type="PROSITE" id="PS50893">
    <property type="entry name" value="ABC_TRANSPORTER_2"/>
    <property type="match status" value="1"/>
</dbReference>
<dbReference type="InterPro" id="IPR003439">
    <property type="entry name" value="ABC_transporter-like_ATP-bd"/>
</dbReference>
<dbReference type="SUPFAM" id="SSF52540">
    <property type="entry name" value="P-loop containing nucleoside triphosphate hydrolases"/>
    <property type="match status" value="1"/>
</dbReference>
<dbReference type="GO" id="GO:0005524">
    <property type="term" value="F:ATP binding"/>
    <property type="evidence" value="ECO:0007669"/>
    <property type="project" value="UniProtKB-KW"/>
</dbReference>
<dbReference type="OrthoDB" id="44991at2"/>
<keyword evidence="7" id="KW-1185">Reference proteome</keyword>
<dbReference type="SMART" id="SM00382">
    <property type="entry name" value="AAA"/>
    <property type="match status" value="1"/>
</dbReference>
<keyword evidence="4 6" id="KW-0067">ATP-binding</keyword>
<dbReference type="InterPro" id="IPR003593">
    <property type="entry name" value="AAA+_ATPase"/>
</dbReference>
<evidence type="ECO:0000313" key="7">
    <source>
        <dbReference type="Proteomes" id="UP000184207"/>
    </source>
</evidence>
<dbReference type="AlphaFoldDB" id="A0A1M7SPS6"/>
<dbReference type="EMBL" id="FRDJ01000005">
    <property type="protein sequence ID" value="SHN60462.1"/>
    <property type="molecule type" value="Genomic_DNA"/>
</dbReference>
<dbReference type="Gene3D" id="3.40.50.300">
    <property type="entry name" value="P-loop containing nucleotide triphosphate hydrolases"/>
    <property type="match status" value="1"/>
</dbReference>
<dbReference type="Proteomes" id="UP000184207">
    <property type="component" value="Unassembled WGS sequence"/>
</dbReference>
<feature type="domain" description="ABC transporter" evidence="5">
    <location>
        <begin position="2"/>
        <end position="230"/>
    </location>
</feature>
<dbReference type="InterPro" id="IPR027417">
    <property type="entry name" value="P-loop_NTPase"/>
</dbReference>
<evidence type="ECO:0000256" key="3">
    <source>
        <dbReference type="ARBA" id="ARBA00022741"/>
    </source>
</evidence>